<dbReference type="SMART" id="SM00523">
    <property type="entry name" value="DWA"/>
    <property type="match status" value="1"/>
</dbReference>
<protein>
    <recommendedName>
        <fullName evidence="7">Mothers against decapentaplegic homolog</fullName>
        <shortName evidence="7">MAD homolog</shortName>
        <shortName evidence="7">Mothers against DPP homolog</shortName>
    </recommendedName>
    <alternativeName>
        <fullName evidence="7">SMAD family member</fullName>
    </alternativeName>
</protein>
<accession>A0A8C4X012</accession>
<dbReference type="Ensembl" id="ENSEBUT00000023334.1">
    <property type="protein sequence ID" value="ENSEBUP00000022758.1"/>
    <property type="gene ID" value="ENSEBUG00000014023.1"/>
</dbReference>
<sequence>MFRSKRAGLVRRLWRSRAMGCEEASGAFHERSRGGNESHAGQPEQTPPGRSSLCGGWRGQPEQTPPGRSTLCGGWRGQPEGELKAITYSVLKKMTEKQLEALAGAVESRGAAESPCVSFHEAPLRLGSQPVSTLVFLCRLLRWPDLRHQLELKRLRCCQSFGALAAGNLRCCNPYHVSRLCVPESPPPPYSRFPEELPKVKEMPESSASSTETGGTSICWLPGLRGTFLPLDVRKQQPWCTLAYWEYKTRAGPLHHAHEPTVSIFYELPQCGCGSRTGDLCLKLVPATGRDSLASRRARIGAGLLLSRETDGVWAYNRGEQPAFVNSPTLDAPGRAGRTPVARRLPAGHSLKLFDPERAQRLLRTFVPAEGESVRDLFSVRVSFGKGWGRDYTRQCVLECPCWLEIFFYR</sequence>
<dbReference type="GO" id="GO:0030154">
    <property type="term" value="P:cell differentiation"/>
    <property type="evidence" value="ECO:0007669"/>
    <property type="project" value="TreeGrafter"/>
</dbReference>
<dbReference type="GeneTree" id="ENSGT00940000158146"/>
<dbReference type="GO" id="GO:0060395">
    <property type="term" value="P:SMAD protein signal transduction"/>
    <property type="evidence" value="ECO:0007669"/>
    <property type="project" value="TreeGrafter"/>
</dbReference>
<comment type="subcellular location">
    <subcellularLocation>
        <location evidence="7">Cytoplasm</location>
    </subcellularLocation>
    <subcellularLocation>
        <location evidence="7">Nucleus</location>
    </subcellularLocation>
</comment>
<keyword evidence="4 7" id="KW-0805">Transcription regulation</keyword>
<dbReference type="PANTHER" id="PTHR13703">
    <property type="entry name" value="SMAD"/>
    <property type="match status" value="1"/>
</dbReference>
<dbReference type="GO" id="GO:0006357">
    <property type="term" value="P:regulation of transcription by RNA polymerase II"/>
    <property type="evidence" value="ECO:0007669"/>
    <property type="project" value="TreeGrafter"/>
</dbReference>
<dbReference type="PROSITE" id="PS51075">
    <property type="entry name" value="MH1"/>
    <property type="match status" value="1"/>
</dbReference>
<dbReference type="InterPro" id="IPR017855">
    <property type="entry name" value="SMAD-like_dom_sf"/>
</dbReference>
<dbReference type="GO" id="GO:0071144">
    <property type="term" value="C:heteromeric SMAD protein complex"/>
    <property type="evidence" value="ECO:0007669"/>
    <property type="project" value="TreeGrafter"/>
</dbReference>
<dbReference type="InterPro" id="IPR001132">
    <property type="entry name" value="SMAD_dom_Dwarfin-type"/>
</dbReference>
<evidence type="ECO:0000259" key="10">
    <source>
        <dbReference type="PROSITE" id="PS51076"/>
    </source>
</evidence>
<evidence type="ECO:0000256" key="4">
    <source>
        <dbReference type="ARBA" id="ARBA00023015"/>
    </source>
</evidence>
<evidence type="ECO:0000256" key="8">
    <source>
        <dbReference type="SAM" id="MobiDB-lite"/>
    </source>
</evidence>
<evidence type="ECO:0000313" key="11">
    <source>
        <dbReference type="Ensembl" id="ENSEBUP00000022758.1"/>
    </source>
</evidence>
<keyword evidence="3" id="KW-0862">Zinc</keyword>
<dbReference type="SMART" id="SM00524">
    <property type="entry name" value="DWB"/>
    <property type="match status" value="1"/>
</dbReference>
<evidence type="ECO:0000256" key="5">
    <source>
        <dbReference type="ARBA" id="ARBA00023163"/>
    </source>
</evidence>
<dbReference type="Gene3D" id="3.90.520.10">
    <property type="entry name" value="SMAD MH1 domain"/>
    <property type="match status" value="1"/>
</dbReference>
<evidence type="ECO:0000256" key="7">
    <source>
        <dbReference type="RuleBase" id="RU361195"/>
    </source>
</evidence>
<dbReference type="InterPro" id="IPR003619">
    <property type="entry name" value="MAD_homology1_Dwarfin-type"/>
</dbReference>
<dbReference type="Pfam" id="PF03165">
    <property type="entry name" value="MH1"/>
    <property type="match status" value="1"/>
</dbReference>
<keyword evidence="6 7" id="KW-0539">Nucleus</keyword>
<feature type="domain" description="MH1" evidence="9">
    <location>
        <begin position="59"/>
        <end position="186"/>
    </location>
</feature>
<proteinExistence type="inferred from homology"/>
<dbReference type="InterPro" id="IPR013790">
    <property type="entry name" value="Dwarfin"/>
</dbReference>
<reference evidence="11" key="1">
    <citation type="submission" date="2025-08" db="UniProtKB">
        <authorList>
            <consortium name="Ensembl"/>
        </authorList>
    </citation>
    <scope>IDENTIFICATION</scope>
</reference>
<dbReference type="GO" id="GO:0046872">
    <property type="term" value="F:metal ion binding"/>
    <property type="evidence" value="ECO:0007669"/>
    <property type="project" value="UniProtKB-KW"/>
</dbReference>
<keyword evidence="12" id="KW-1185">Reference proteome</keyword>
<dbReference type="PANTHER" id="PTHR13703:SF54">
    <property type="entry name" value="MOTHERS AGAINST DECAPENTAPLEGIC HOMOLOG"/>
    <property type="match status" value="1"/>
</dbReference>
<dbReference type="InterPro" id="IPR008984">
    <property type="entry name" value="SMAD_FHA_dom_sf"/>
</dbReference>
<dbReference type="GO" id="GO:0005737">
    <property type="term" value="C:cytoplasm"/>
    <property type="evidence" value="ECO:0007669"/>
    <property type="project" value="UniProtKB-SubCell"/>
</dbReference>
<dbReference type="GO" id="GO:0140416">
    <property type="term" value="F:transcription regulator inhibitor activity"/>
    <property type="evidence" value="ECO:0007669"/>
    <property type="project" value="TreeGrafter"/>
</dbReference>
<evidence type="ECO:0000313" key="12">
    <source>
        <dbReference type="Proteomes" id="UP000694388"/>
    </source>
</evidence>
<evidence type="ECO:0000259" key="9">
    <source>
        <dbReference type="PROSITE" id="PS51075"/>
    </source>
</evidence>
<evidence type="ECO:0000256" key="2">
    <source>
        <dbReference type="ARBA" id="ARBA00022723"/>
    </source>
</evidence>
<dbReference type="GO" id="GO:0009653">
    <property type="term" value="P:anatomical structure morphogenesis"/>
    <property type="evidence" value="ECO:0007669"/>
    <property type="project" value="TreeGrafter"/>
</dbReference>
<feature type="domain" description="MH2" evidence="10">
    <location>
        <begin position="239"/>
        <end position="410"/>
    </location>
</feature>
<dbReference type="OMA" id="YNRSEYP"/>
<evidence type="ECO:0000256" key="3">
    <source>
        <dbReference type="ARBA" id="ARBA00022833"/>
    </source>
</evidence>
<dbReference type="SUPFAM" id="SSF56366">
    <property type="entry name" value="SMAD MH1 domain"/>
    <property type="match status" value="1"/>
</dbReference>
<reference evidence="11" key="2">
    <citation type="submission" date="2025-09" db="UniProtKB">
        <authorList>
            <consortium name="Ensembl"/>
        </authorList>
    </citation>
    <scope>IDENTIFICATION</scope>
</reference>
<keyword evidence="2" id="KW-0479">Metal-binding</keyword>
<keyword evidence="5 7" id="KW-0804">Transcription</keyword>
<dbReference type="AlphaFoldDB" id="A0A8C4X012"/>
<comment type="similarity">
    <text evidence="1 7">Belongs to the dwarfin/SMAD family.</text>
</comment>
<dbReference type="InterPro" id="IPR013019">
    <property type="entry name" value="MAD_homology_MH1"/>
</dbReference>
<dbReference type="PROSITE" id="PS51076">
    <property type="entry name" value="MH2"/>
    <property type="match status" value="1"/>
</dbReference>
<dbReference type="GO" id="GO:0070411">
    <property type="term" value="F:I-SMAD binding"/>
    <property type="evidence" value="ECO:0007669"/>
    <property type="project" value="TreeGrafter"/>
</dbReference>
<name>A0A8C4X012_EPTBU</name>
<dbReference type="Gene3D" id="2.60.200.10">
    <property type="match status" value="1"/>
</dbReference>
<dbReference type="Pfam" id="PF03166">
    <property type="entry name" value="MH2"/>
    <property type="match status" value="1"/>
</dbReference>
<organism evidence="11 12">
    <name type="scientific">Eptatretus burgeri</name>
    <name type="common">Inshore hagfish</name>
    <dbReference type="NCBI Taxonomy" id="7764"/>
    <lineage>
        <taxon>Eukaryota</taxon>
        <taxon>Metazoa</taxon>
        <taxon>Chordata</taxon>
        <taxon>Craniata</taxon>
        <taxon>Vertebrata</taxon>
        <taxon>Cyclostomata</taxon>
        <taxon>Myxini</taxon>
        <taxon>Myxiniformes</taxon>
        <taxon>Myxinidae</taxon>
        <taxon>Eptatretinae</taxon>
        <taxon>Eptatretus</taxon>
    </lineage>
</organism>
<dbReference type="SUPFAM" id="SSF49879">
    <property type="entry name" value="SMAD/FHA domain"/>
    <property type="match status" value="1"/>
</dbReference>
<dbReference type="Proteomes" id="UP000694388">
    <property type="component" value="Unplaced"/>
</dbReference>
<evidence type="ECO:0000256" key="1">
    <source>
        <dbReference type="ARBA" id="ARBA00005545"/>
    </source>
</evidence>
<dbReference type="InterPro" id="IPR036578">
    <property type="entry name" value="SMAD_MH1_sf"/>
</dbReference>
<keyword evidence="7" id="KW-0963">Cytoplasm</keyword>
<evidence type="ECO:0000256" key="6">
    <source>
        <dbReference type="ARBA" id="ARBA00023242"/>
    </source>
</evidence>
<feature type="region of interest" description="Disordered" evidence="8">
    <location>
        <begin position="25"/>
        <end position="74"/>
    </location>
</feature>